<gene>
    <name evidence="2" type="ORF">PPENT_87.1.T0670051</name>
</gene>
<organism evidence="2 3">
    <name type="scientific">Paramecium pentaurelia</name>
    <dbReference type="NCBI Taxonomy" id="43138"/>
    <lineage>
        <taxon>Eukaryota</taxon>
        <taxon>Sar</taxon>
        <taxon>Alveolata</taxon>
        <taxon>Ciliophora</taxon>
        <taxon>Intramacronucleata</taxon>
        <taxon>Oligohymenophorea</taxon>
        <taxon>Peniculida</taxon>
        <taxon>Parameciidae</taxon>
        <taxon>Paramecium</taxon>
    </lineage>
</organism>
<feature type="compositionally biased region" description="Basic residues" evidence="1">
    <location>
        <begin position="159"/>
        <end position="169"/>
    </location>
</feature>
<dbReference type="Proteomes" id="UP000689195">
    <property type="component" value="Unassembled WGS sequence"/>
</dbReference>
<reference evidence="2" key="1">
    <citation type="submission" date="2021-01" db="EMBL/GenBank/DDBJ databases">
        <authorList>
            <consortium name="Genoscope - CEA"/>
            <person name="William W."/>
        </authorList>
    </citation>
    <scope>NUCLEOTIDE SEQUENCE</scope>
</reference>
<dbReference type="AlphaFoldDB" id="A0A8S1VJK1"/>
<dbReference type="EMBL" id="CAJJDO010000067">
    <property type="protein sequence ID" value="CAD8177157.1"/>
    <property type="molecule type" value="Genomic_DNA"/>
</dbReference>
<evidence type="ECO:0000313" key="3">
    <source>
        <dbReference type="Proteomes" id="UP000689195"/>
    </source>
</evidence>
<dbReference type="OrthoDB" id="303412at2759"/>
<evidence type="ECO:0000313" key="2">
    <source>
        <dbReference type="EMBL" id="CAD8177157.1"/>
    </source>
</evidence>
<sequence length="538" mass="64238">MFNASWIAPNLLTMQLSTNNYSNNFLENYPKLPLIPQKNQFLTSEKPQFRISQQLHHQKNQLTFKEIFEINKKNQELLNELMNALNHDLQYKQQQIYTNIQNQQDYELKVKPDRIRYPSVDNKIKSNRSLENVDKSLQVSIKKSKKKYDQLQNYSRTEKQHKKRNINKRKLSDSSFEYDNKQNYKYKVLNAKQVNKKKEIQKYSSEYSDLNQSLIDESYQNKKLKFKTVCQVVFAAMCLSKKYRMLQSKKQVLRNQINQNYQEYQKVIDQFSKRQAIIHEKQYYAYVVEKVIYHLKEQSFIEETQKIQNQSKEYQSDLRKVHVFKFTTLLFKNVELYTRQNTITDVINSFINTSLYQQTGIPISKFVGQRCHFYNEDRLKIPVEQLVLIALEYYFFCNLIPHLFEIMTDIQDSKIIGKLRVKTNPFHLNECHFYICVLATLIQQKIVQVFSQMRKIKNPNGNIVQKVLKTTEQQNLVIKAQIAINNQLDDNDEENEIVKGLISSDLILALEEEKPQWKKFIDKTFSQIITNFRNILPK</sequence>
<feature type="region of interest" description="Disordered" evidence="1">
    <location>
        <begin position="155"/>
        <end position="174"/>
    </location>
</feature>
<proteinExistence type="predicted"/>
<comment type="caution">
    <text evidence="2">The sequence shown here is derived from an EMBL/GenBank/DDBJ whole genome shotgun (WGS) entry which is preliminary data.</text>
</comment>
<accession>A0A8S1VJK1</accession>
<keyword evidence="3" id="KW-1185">Reference proteome</keyword>
<protein>
    <submittedName>
        <fullName evidence="2">Uncharacterized protein</fullName>
    </submittedName>
</protein>
<name>A0A8S1VJK1_9CILI</name>
<evidence type="ECO:0000256" key="1">
    <source>
        <dbReference type="SAM" id="MobiDB-lite"/>
    </source>
</evidence>